<dbReference type="RefSeq" id="WP_003962992.1">
    <property type="nucleotide sequence ID" value="NZ_CM000914.1"/>
</dbReference>
<evidence type="ECO:0000313" key="2">
    <source>
        <dbReference type="Proteomes" id="UP000002357"/>
    </source>
</evidence>
<geneLocation type="plasmid" evidence="1 2">
    <name>pSCL4</name>
</geneLocation>
<organism evidence="1 2">
    <name type="scientific">Streptomyces clavuligerus</name>
    <dbReference type="NCBI Taxonomy" id="1901"/>
    <lineage>
        <taxon>Bacteria</taxon>
        <taxon>Bacillati</taxon>
        <taxon>Actinomycetota</taxon>
        <taxon>Actinomycetes</taxon>
        <taxon>Kitasatosporales</taxon>
        <taxon>Streptomycetaceae</taxon>
        <taxon>Streptomyces</taxon>
    </lineage>
</organism>
<name>D5SIJ2_STRCL</name>
<dbReference type="AlphaFoldDB" id="D5SIJ2"/>
<proteinExistence type="predicted"/>
<accession>D5SIJ2</accession>
<dbReference type="OrthoDB" id="4153684at2"/>
<protein>
    <submittedName>
        <fullName evidence="1">Uncharacterized protein</fullName>
    </submittedName>
</protein>
<dbReference type="Proteomes" id="UP000002357">
    <property type="component" value="Plasmid pSCL4"/>
</dbReference>
<gene>
    <name evidence="1" type="ORF">SCLAV_p0244</name>
</gene>
<keyword evidence="1" id="KW-0614">Plasmid</keyword>
<evidence type="ECO:0000313" key="1">
    <source>
        <dbReference type="EMBL" id="EFG03735.2"/>
    </source>
</evidence>
<dbReference type="EMBL" id="CM000914">
    <property type="protein sequence ID" value="EFG03735.2"/>
    <property type="molecule type" value="Genomic_DNA"/>
</dbReference>
<keyword evidence="2" id="KW-1185">Reference proteome</keyword>
<dbReference type="eggNOG" id="ENOG5032EPS">
    <property type="taxonomic scope" value="Bacteria"/>
</dbReference>
<reference evidence="1 2" key="1">
    <citation type="journal article" date="2010" name="Genome Biol. Evol.">
        <title>The sequence of a 1.8-mb bacterial linear plasmid reveals a rich evolutionary reservoir of secondary metabolic pathways.</title>
        <authorList>
            <person name="Medema M.H."/>
            <person name="Trefzer A."/>
            <person name="Kovalchuk A."/>
            <person name="van den Berg M."/>
            <person name="Mueller U."/>
            <person name="Heijne W."/>
            <person name="Wu L."/>
            <person name="Alam M.T."/>
            <person name="Ronning C.M."/>
            <person name="Nierman W.C."/>
            <person name="Bovenberg R.A.L."/>
            <person name="Breitling R."/>
            <person name="Takano E."/>
        </authorList>
    </citation>
    <scope>NUCLEOTIDE SEQUENCE [LARGE SCALE GENOMIC DNA]</scope>
    <source>
        <strain evidence="2">ATCC 27064 / DSM 738 / JCM 4710 / NBRC 13307 / NCIMB 12785 / NRRL 3585 / VKM Ac-602</strain>
        <plasmid evidence="1">pSCL4</plasmid>
    </source>
</reference>
<dbReference type="GeneID" id="93733445"/>
<sequence>MENGDLMTLTFTLAEAQGLAEQTRAHHHEHFQGVVADGPDRVRFVFGPFTGQETPPYQPFPVHSDESLSPAARALLMEEYRQAERLWRTAQYVRLLKQATSGAAAAWAAYTAARAEMDVRFTALDTTPDGAWRSAVHRLVTAQETVRAAARAWDKIAARIATVHDHRQKSAGISRDEAYTRAGLDPVGSGWLIGNAADYRTPWREDTPLLGQAAEAIDTQRTRLRTVTTLCGSTGAVGQSS</sequence>